<accession>A0A1H7I6C3</accession>
<sequence>MDLIAPRVLCIGTHHKTGTLWMRTVFRKLAQALGIESHQVFAGSGDGMVPAADRVFLFQWSSAFPPVILDRPDARILHVIRDPRDVLLSGMRYHRTAPAGGEEFLHTPRADLDGLTYQQHLNALPHDSARLMFEMGEKHAETLTAMTAWDYARDNTIEARFEDLMQDHDTRGFSDHLRNLGLPEVEVAQGARIFWDSALFGGLAAPEARADRVKAHVTGGTDSGWRDALPGDVAQAYAARHGDALMTLGYETHPTNWLTEVRNAA</sequence>
<dbReference type="STRING" id="188906.SAMN04488526_0923"/>
<proteinExistence type="predicted"/>
<dbReference type="Proteomes" id="UP000199283">
    <property type="component" value="Unassembled WGS sequence"/>
</dbReference>
<name>A0A1H7I6C3_9RHOB</name>
<evidence type="ECO:0000313" key="2">
    <source>
        <dbReference type="Proteomes" id="UP000199283"/>
    </source>
</evidence>
<evidence type="ECO:0000313" key="1">
    <source>
        <dbReference type="EMBL" id="SEK57372.1"/>
    </source>
</evidence>
<dbReference type="AlphaFoldDB" id="A0A1H7I6C3"/>
<dbReference type="RefSeq" id="WP_092760163.1">
    <property type="nucleotide sequence ID" value="NZ_FNZQ01000001.1"/>
</dbReference>
<dbReference type="OrthoDB" id="4964299at2"/>
<dbReference type="SUPFAM" id="SSF52540">
    <property type="entry name" value="P-loop containing nucleoside triphosphate hydrolases"/>
    <property type="match status" value="1"/>
</dbReference>
<reference evidence="1 2" key="1">
    <citation type="submission" date="2016-10" db="EMBL/GenBank/DDBJ databases">
        <authorList>
            <person name="de Groot N.N."/>
        </authorList>
    </citation>
    <scope>NUCLEOTIDE SEQUENCE [LARGE SCALE GENOMIC DNA]</scope>
    <source>
        <strain evidence="1 2">DSM 14858</strain>
    </source>
</reference>
<dbReference type="EMBL" id="FNZQ01000001">
    <property type="protein sequence ID" value="SEK57372.1"/>
    <property type="molecule type" value="Genomic_DNA"/>
</dbReference>
<keyword evidence="2" id="KW-1185">Reference proteome</keyword>
<gene>
    <name evidence="1" type="ORF">SAMN04488526_0923</name>
</gene>
<protein>
    <recommendedName>
        <fullName evidence="3">Sulfotransferase domain-containing protein</fullName>
    </recommendedName>
</protein>
<dbReference type="InterPro" id="IPR027417">
    <property type="entry name" value="P-loop_NTPase"/>
</dbReference>
<dbReference type="Gene3D" id="3.40.50.300">
    <property type="entry name" value="P-loop containing nucleotide triphosphate hydrolases"/>
    <property type="match status" value="1"/>
</dbReference>
<organism evidence="1 2">
    <name type="scientific">Jannaschia helgolandensis</name>
    <dbReference type="NCBI Taxonomy" id="188906"/>
    <lineage>
        <taxon>Bacteria</taxon>
        <taxon>Pseudomonadati</taxon>
        <taxon>Pseudomonadota</taxon>
        <taxon>Alphaproteobacteria</taxon>
        <taxon>Rhodobacterales</taxon>
        <taxon>Roseobacteraceae</taxon>
        <taxon>Jannaschia</taxon>
    </lineage>
</organism>
<evidence type="ECO:0008006" key="3">
    <source>
        <dbReference type="Google" id="ProtNLM"/>
    </source>
</evidence>